<proteinExistence type="predicted"/>
<evidence type="ECO:0000313" key="1">
    <source>
        <dbReference type="EMBL" id="CAG1838558.1"/>
    </source>
</evidence>
<dbReference type="AlphaFoldDB" id="A0A804J4N5"/>
<gene>
    <name evidence="1" type="ORF">GSMUA_267350.1</name>
</gene>
<organism evidence="2 3">
    <name type="scientific">Musa acuminata subsp. malaccensis</name>
    <name type="common">Wild banana</name>
    <name type="synonym">Musa malaccensis</name>
    <dbReference type="NCBI Taxonomy" id="214687"/>
    <lineage>
        <taxon>Eukaryota</taxon>
        <taxon>Viridiplantae</taxon>
        <taxon>Streptophyta</taxon>
        <taxon>Embryophyta</taxon>
        <taxon>Tracheophyta</taxon>
        <taxon>Spermatophyta</taxon>
        <taxon>Magnoliopsida</taxon>
        <taxon>Liliopsida</taxon>
        <taxon>Zingiberales</taxon>
        <taxon>Musaceae</taxon>
        <taxon>Musa</taxon>
    </lineage>
</organism>
<reference evidence="2" key="2">
    <citation type="submission" date="2021-05" db="UniProtKB">
        <authorList>
            <consortium name="EnsemblPlants"/>
        </authorList>
    </citation>
    <scope>IDENTIFICATION</scope>
    <source>
        <strain evidence="2">subsp. malaccensis</strain>
    </source>
</reference>
<dbReference type="Gramene" id="Ma05_t15260.1">
    <property type="protein sequence ID" value="Ma05_p15260.1"/>
    <property type="gene ID" value="Ma05_g15260"/>
</dbReference>
<reference evidence="1" key="1">
    <citation type="submission" date="2021-03" db="EMBL/GenBank/DDBJ databases">
        <authorList>
            <consortium name="Genoscope - CEA"/>
            <person name="William W."/>
        </authorList>
    </citation>
    <scope>NUCLEOTIDE SEQUENCE</scope>
    <source>
        <strain evidence="1">Doubled-haploid Pahang</strain>
    </source>
</reference>
<protein>
    <submittedName>
        <fullName evidence="1">(wild Malaysian banana) hypothetical protein</fullName>
    </submittedName>
</protein>
<dbReference type="EMBL" id="HG996470">
    <property type="protein sequence ID" value="CAG1838558.1"/>
    <property type="molecule type" value="Genomic_DNA"/>
</dbReference>
<evidence type="ECO:0000313" key="2">
    <source>
        <dbReference type="EnsemblPlants" id="Ma05_p15260.1"/>
    </source>
</evidence>
<evidence type="ECO:0000313" key="3">
    <source>
        <dbReference type="Proteomes" id="UP000012960"/>
    </source>
</evidence>
<accession>A0A804J4N5</accession>
<dbReference type="Proteomes" id="UP000012960">
    <property type="component" value="Unplaced"/>
</dbReference>
<keyword evidence="3" id="KW-1185">Reference proteome</keyword>
<dbReference type="InParanoid" id="A0A804J4N5"/>
<sequence length="38" mass="4626">MKFIEVYKSMQWRSIMRLVLLSGATCVEERKPNPLWQR</sequence>
<dbReference type="EnsemblPlants" id="Ma05_t15260.1">
    <property type="protein sequence ID" value="Ma05_p15260.1"/>
    <property type="gene ID" value="Ma05_g15260"/>
</dbReference>
<name>A0A804J4N5_MUSAM</name>